<dbReference type="RefSeq" id="WP_203006249.1">
    <property type="nucleotide sequence ID" value="NZ_JADWYU010000393.1"/>
</dbReference>
<organism evidence="3 4">
    <name type="scientific">Frankia nepalensis</name>
    <dbReference type="NCBI Taxonomy" id="1836974"/>
    <lineage>
        <taxon>Bacteria</taxon>
        <taxon>Bacillati</taxon>
        <taxon>Actinomycetota</taxon>
        <taxon>Actinomycetes</taxon>
        <taxon>Frankiales</taxon>
        <taxon>Frankiaceae</taxon>
        <taxon>Frankia</taxon>
    </lineage>
</organism>
<dbReference type="InterPro" id="IPR008984">
    <property type="entry name" value="SMAD_FHA_dom_sf"/>
</dbReference>
<dbReference type="InterPro" id="IPR026870">
    <property type="entry name" value="Zinc_ribbon_dom"/>
</dbReference>
<comment type="caution">
    <text evidence="3">The sequence shown here is derived from an EMBL/GenBank/DDBJ whole genome shotgun (WGS) entry which is preliminary data.</text>
</comment>
<evidence type="ECO:0000259" key="2">
    <source>
        <dbReference type="PROSITE" id="PS50006"/>
    </source>
</evidence>
<dbReference type="InterPro" id="IPR038587">
    <property type="entry name" value="Ribosomal_eL40_sf"/>
</dbReference>
<dbReference type="AlphaFoldDB" id="A0A937UTB5"/>
<dbReference type="InterPro" id="IPR050923">
    <property type="entry name" value="Cell_Proc_Reg/RNA_Proc"/>
</dbReference>
<dbReference type="InterPro" id="IPR011332">
    <property type="entry name" value="Ribosomal_zn-bd"/>
</dbReference>
<dbReference type="SMART" id="SM00240">
    <property type="entry name" value="FHA"/>
    <property type="match status" value="1"/>
</dbReference>
<dbReference type="InterPro" id="IPR000253">
    <property type="entry name" value="FHA_dom"/>
</dbReference>
<dbReference type="SUPFAM" id="SSF49879">
    <property type="entry name" value="SMAD/FHA domain"/>
    <property type="match status" value="1"/>
</dbReference>
<proteinExistence type="predicted"/>
<name>A0A937UTB5_9ACTN</name>
<feature type="domain" description="FHA" evidence="2">
    <location>
        <begin position="98"/>
        <end position="149"/>
    </location>
</feature>
<dbReference type="SUPFAM" id="SSF57829">
    <property type="entry name" value="Zn-binding ribosomal proteins"/>
    <property type="match status" value="1"/>
</dbReference>
<dbReference type="PROSITE" id="PS50006">
    <property type="entry name" value="FHA_DOMAIN"/>
    <property type="match status" value="1"/>
</dbReference>
<dbReference type="Gene3D" id="4.10.1060.50">
    <property type="match status" value="1"/>
</dbReference>
<keyword evidence="1" id="KW-0597">Phosphoprotein</keyword>
<reference evidence="3" key="1">
    <citation type="submission" date="2020-12" db="EMBL/GenBank/DDBJ databases">
        <title>Genomic characterization of non-nitrogen-fixing Frankia strains.</title>
        <authorList>
            <person name="Carlos-Shanley C."/>
            <person name="Guerra T."/>
            <person name="Hahn D."/>
        </authorList>
    </citation>
    <scope>NUCLEOTIDE SEQUENCE</scope>
    <source>
        <strain evidence="3">CN6</strain>
    </source>
</reference>
<dbReference type="Proteomes" id="UP000604475">
    <property type="component" value="Unassembled WGS sequence"/>
</dbReference>
<dbReference type="PANTHER" id="PTHR23308">
    <property type="entry name" value="NUCLEAR INHIBITOR OF PROTEIN PHOSPHATASE-1"/>
    <property type="match status" value="1"/>
</dbReference>
<dbReference type="GO" id="GO:0006412">
    <property type="term" value="P:translation"/>
    <property type="evidence" value="ECO:0007669"/>
    <property type="project" value="InterPro"/>
</dbReference>
<sequence length="181" mass="19440">MFCTRCGQHNPPDALYCARCGSPLVRPGEPVAPERPDQTSALNLTTAALHRIEGDHVDESTERDAVAAVDALPPGSALLVVKRGPNAGSRFLLDADLTTAGRHPESDIFLDDVTVSRRHAEFLRSPYTKGFTVRDVGSLNGTYLNRERIDAADLTSGDEVQIGKFRLVFLTGAPYPGGGPL</sequence>
<dbReference type="Pfam" id="PF13240">
    <property type="entry name" value="Zn_Ribbon_1"/>
    <property type="match status" value="1"/>
</dbReference>
<evidence type="ECO:0000313" key="3">
    <source>
        <dbReference type="EMBL" id="MBL7629836.1"/>
    </source>
</evidence>
<evidence type="ECO:0000313" key="4">
    <source>
        <dbReference type="Proteomes" id="UP000604475"/>
    </source>
</evidence>
<evidence type="ECO:0000256" key="1">
    <source>
        <dbReference type="ARBA" id="ARBA00022553"/>
    </source>
</evidence>
<dbReference type="EMBL" id="JAEACQ010000238">
    <property type="protein sequence ID" value="MBL7629836.1"/>
    <property type="molecule type" value="Genomic_DNA"/>
</dbReference>
<keyword evidence="4" id="KW-1185">Reference proteome</keyword>
<accession>A0A937UTB5</accession>
<dbReference type="Gene3D" id="2.60.200.20">
    <property type="match status" value="1"/>
</dbReference>
<dbReference type="Pfam" id="PF00498">
    <property type="entry name" value="FHA"/>
    <property type="match status" value="1"/>
</dbReference>
<gene>
    <name evidence="3" type="ORF">I7412_22235</name>
</gene>
<dbReference type="CDD" id="cd22684">
    <property type="entry name" value="FHA_GarA_OdhI-like"/>
    <property type="match status" value="1"/>
</dbReference>
<protein>
    <submittedName>
        <fullName evidence="3">Zinc-ribbon and FHA domain-containing protein</fullName>
    </submittedName>
</protein>